<dbReference type="PANTHER" id="PTHR20941">
    <property type="entry name" value="FOLATE SYNTHESIS PROTEINS"/>
    <property type="match status" value="1"/>
</dbReference>
<comment type="cofactor">
    <cofactor evidence="2 9">
        <name>Mg(2+)</name>
        <dbReference type="ChEBI" id="CHEBI:18420"/>
    </cofactor>
</comment>
<name>A0A2Z2NU65_9GAMM</name>
<evidence type="ECO:0000313" key="12">
    <source>
        <dbReference type="Proteomes" id="UP000250079"/>
    </source>
</evidence>
<dbReference type="KEGG" id="gai:IMCC3135_11040"/>
<sequence>MHFALQCGPRLLSLEKPRVMGILNVTPDSFSDGGRFDTLDKALAQVESMLSAGADIIDIGGESTRPGAAAVSEQQEMDRVLPVIEAISNRFDTIVSLDTSRPTLMREGAAVGVGMINDVRALCMPGALAAAAATGLPVCLMHMKGEPRTMQQEPVYADVLVEVGQFLAERRQVCIAGGVAESSIVLDPGFGFGKTLKHNLTLLKYLSRLGNGSPLLTGLSRKRMFAQILGSDSVDRVTASVSAALLCVQNGASIVRVHDVAPTVQALAVYRAVQEC</sequence>
<dbReference type="GO" id="GO:0005829">
    <property type="term" value="C:cytosol"/>
    <property type="evidence" value="ECO:0007669"/>
    <property type="project" value="TreeGrafter"/>
</dbReference>
<evidence type="ECO:0000256" key="8">
    <source>
        <dbReference type="ARBA" id="ARBA00022909"/>
    </source>
</evidence>
<evidence type="ECO:0000313" key="11">
    <source>
        <dbReference type="EMBL" id="ASJ72300.1"/>
    </source>
</evidence>
<evidence type="ECO:0000259" key="10">
    <source>
        <dbReference type="PROSITE" id="PS50972"/>
    </source>
</evidence>
<evidence type="ECO:0000256" key="9">
    <source>
        <dbReference type="RuleBase" id="RU361205"/>
    </source>
</evidence>
<dbReference type="EMBL" id="CP018632">
    <property type="protein sequence ID" value="ASJ72300.1"/>
    <property type="molecule type" value="Genomic_DNA"/>
</dbReference>
<dbReference type="CDD" id="cd00739">
    <property type="entry name" value="DHPS"/>
    <property type="match status" value="1"/>
</dbReference>
<dbReference type="InterPro" id="IPR045031">
    <property type="entry name" value="DHP_synth-like"/>
</dbReference>
<dbReference type="UniPathway" id="UPA00077">
    <property type="reaction ID" value="UER00156"/>
</dbReference>
<comment type="catalytic activity">
    <reaction evidence="1">
        <text>(7,8-dihydropterin-6-yl)methyl diphosphate + 4-aminobenzoate = 7,8-dihydropteroate + diphosphate</text>
        <dbReference type="Rhea" id="RHEA:19949"/>
        <dbReference type="ChEBI" id="CHEBI:17836"/>
        <dbReference type="ChEBI" id="CHEBI:17839"/>
        <dbReference type="ChEBI" id="CHEBI:33019"/>
        <dbReference type="ChEBI" id="CHEBI:72950"/>
        <dbReference type="EC" id="2.5.1.15"/>
    </reaction>
</comment>
<keyword evidence="5 9" id="KW-0808">Transferase</keyword>
<dbReference type="Proteomes" id="UP000250079">
    <property type="component" value="Chromosome"/>
</dbReference>
<reference evidence="11 12" key="1">
    <citation type="submission" date="2016-12" db="EMBL/GenBank/DDBJ databases">
        <authorList>
            <person name="Song W.-J."/>
            <person name="Kurnit D.M."/>
        </authorList>
    </citation>
    <scope>NUCLEOTIDE SEQUENCE [LARGE SCALE GENOMIC DNA]</scope>
    <source>
        <strain evidence="11 12">IMCC3135</strain>
    </source>
</reference>
<keyword evidence="8 9" id="KW-0289">Folate biosynthesis</keyword>
<keyword evidence="6 9" id="KW-0479">Metal-binding</keyword>
<dbReference type="GO" id="GO:0046656">
    <property type="term" value="P:folic acid biosynthetic process"/>
    <property type="evidence" value="ECO:0007669"/>
    <property type="project" value="UniProtKB-KW"/>
</dbReference>
<dbReference type="PROSITE" id="PS00793">
    <property type="entry name" value="DHPS_2"/>
    <property type="match status" value="1"/>
</dbReference>
<dbReference type="PROSITE" id="PS50972">
    <property type="entry name" value="PTERIN_BINDING"/>
    <property type="match status" value="1"/>
</dbReference>
<evidence type="ECO:0000256" key="3">
    <source>
        <dbReference type="ARBA" id="ARBA00004763"/>
    </source>
</evidence>
<dbReference type="Gene3D" id="3.20.20.20">
    <property type="entry name" value="Dihydropteroate synthase-like"/>
    <property type="match status" value="1"/>
</dbReference>
<dbReference type="AlphaFoldDB" id="A0A2Z2NU65"/>
<dbReference type="PANTHER" id="PTHR20941:SF1">
    <property type="entry name" value="FOLIC ACID SYNTHESIS PROTEIN FOL1"/>
    <property type="match status" value="1"/>
</dbReference>
<feature type="domain" description="Pterin-binding" evidence="10">
    <location>
        <begin position="17"/>
        <end position="268"/>
    </location>
</feature>
<dbReference type="GO" id="GO:0004156">
    <property type="term" value="F:dihydropteroate synthase activity"/>
    <property type="evidence" value="ECO:0007669"/>
    <property type="project" value="UniProtKB-EC"/>
</dbReference>
<evidence type="ECO:0000256" key="1">
    <source>
        <dbReference type="ARBA" id="ARBA00000012"/>
    </source>
</evidence>
<comment type="similarity">
    <text evidence="9">Belongs to the DHPS family.</text>
</comment>
<dbReference type="PROSITE" id="PS00792">
    <property type="entry name" value="DHPS_1"/>
    <property type="match status" value="1"/>
</dbReference>
<dbReference type="InterPro" id="IPR000489">
    <property type="entry name" value="Pterin-binding_dom"/>
</dbReference>
<dbReference type="GO" id="GO:0046654">
    <property type="term" value="P:tetrahydrofolate biosynthetic process"/>
    <property type="evidence" value="ECO:0007669"/>
    <property type="project" value="UniProtKB-UniPathway"/>
</dbReference>
<evidence type="ECO:0000256" key="2">
    <source>
        <dbReference type="ARBA" id="ARBA00001946"/>
    </source>
</evidence>
<evidence type="ECO:0000256" key="5">
    <source>
        <dbReference type="ARBA" id="ARBA00022679"/>
    </source>
</evidence>
<keyword evidence="7 9" id="KW-0460">Magnesium</keyword>
<protein>
    <recommendedName>
        <fullName evidence="4 9">Dihydropteroate synthase</fullName>
        <shortName evidence="9">DHPS</shortName>
        <ecNumber evidence="4 9">2.5.1.15</ecNumber>
    </recommendedName>
    <alternativeName>
        <fullName evidence="9">Dihydropteroate pyrophosphorylase</fullName>
    </alternativeName>
</protein>
<dbReference type="InterPro" id="IPR006390">
    <property type="entry name" value="DHP_synth_dom"/>
</dbReference>
<dbReference type="InterPro" id="IPR011005">
    <property type="entry name" value="Dihydropteroate_synth-like_sf"/>
</dbReference>
<gene>
    <name evidence="11" type="primary">folP</name>
    <name evidence="11" type="ORF">IMCC3135_11040</name>
</gene>
<dbReference type="EC" id="2.5.1.15" evidence="4 9"/>
<dbReference type="NCBIfam" id="TIGR01496">
    <property type="entry name" value="DHPS"/>
    <property type="match status" value="1"/>
</dbReference>
<dbReference type="Pfam" id="PF00809">
    <property type="entry name" value="Pterin_bind"/>
    <property type="match status" value="1"/>
</dbReference>
<comment type="function">
    <text evidence="9">Catalyzes the condensation of para-aminobenzoate (pABA) with 6-hydroxymethyl-7,8-dihydropterin diphosphate (DHPt-PP) to form 7,8-dihydropteroate (H2Pte), the immediate precursor of folate derivatives.</text>
</comment>
<keyword evidence="12" id="KW-1185">Reference proteome</keyword>
<comment type="pathway">
    <text evidence="3 9">Cofactor biosynthesis; tetrahydrofolate biosynthesis; 7,8-dihydrofolate from 2-amino-4-hydroxy-6-hydroxymethyl-7,8-dihydropteridine diphosphate and 4-aminobenzoate: step 1/2.</text>
</comment>
<dbReference type="GO" id="GO:0046872">
    <property type="term" value="F:metal ion binding"/>
    <property type="evidence" value="ECO:0007669"/>
    <property type="project" value="UniProtKB-KW"/>
</dbReference>
<evidence type="ECO:0000256" key="4">
    <source>
        <dbReference type="ARBA" id="ARBA00012458"/>
    </source>
</evidence>
<proteinExistence type="inferred from homology"/>
<evidence type="ECO:0000256" key="6">
    <source>
        <dbReference type="ARBA" id="ARBA00022723"/>
    </source>
</evidence>
<evidence type="ECO:0000256" key="7">
    <source>
        <dbReference type="ARBA" id="ARBA00022842"/>
    </source>
</evidence>
<accession>A0A2Z2NU65</accession>
<organism evidence="11 12">
    <name type="scientific">Granulosicoccus antarcticus IMCC3135</name>
    <dbReference type="NCBI Taxonomy" id="1192854"/>
    <lineage>
        <taxon>Bacteria</taxon>
        <taxon>Pseudomonadati</taxon>
        <taxon>Pseudomonadota</taxon>
        <taxon>Gammaproteobacteria</taxon>
        <taxon>Chromatiales</taxon>
        <taxon>Granulosicoccaceae</taxon>
        <taxon>Granulosicoccus</taxon>
    </lineage>
</organism>
<dbReference type="SUPFAM" id="SSF51717">
    <property type="entry name" value="Dihydropteroate synthetase-like"/>
    <property type="match status" value="1"/>
</dbReference>